<evidence type="ECO:0000256" key="1">
    <source>
        <dbReference type="SAM" id="Phobius"/>
    </source>
</evidence>
<dbReference type="EMBL" id="LNQP01000007">
    <property type="protein sequence ID" value="KSU89269.1"/>
    <property type="molecule type" value="Genomic_DNA"/>
</dbReference>
<reference evidence="2 3" key="1">
    <citation type="submission" date="2015-11" db="EMBL/GenBank/DDBJ databases">
        <title>Bacillus caseinolyticus sp nov.</title>
        <authorList>
            <person name="Dastager S.G."/>
            <person name="Mawlankar R."/>
        </authorList>
    </citation>
    <scope>NUCLEOTIDE SEQUENCE [LARGE SCALE GENOMIC DNA]</scope>
    <source>
        <strain evidence="2 3">SGD-V-76</strain>
    </source>
</reference>
<dbReference type="Proteomes" id="UP000053681">
    <property type="component" value="Unassembled WGS sequence"/>
</dbReference>
<keyword evidence="1" id="KW-1133">Transmembrane helix</keyword>
<feature type="transmembrane region" description="Helical" evidence="1">
    <location>
        <begin position="206"/>
        <end position="229"/>
    </location>
</feature>
<evidence type="ECO:0000313" key="2">
    <source>
        <dbReference type="EMBL" id="KSU89269.1"/>
    </source>
</evidence>
<organism evidence="2 3">
    <name type="scientific">Priestia veravalensis</name>
    <dbReference type="NCBI Taxonomy" id="1414648"/>
    <lineage>
        <taxon>Bacteria</taxon>
        <taxon>Bacillati</taxon>
        <taxon>Bacillota</taxon>
        <taxon>Bacilli</taxon>
        <taxon>Bacillales</taxon>
        <taxon>Bacillaceae</taxon>
        <taxon>Priestia</taxon>
    </lineage>
</organism>
<sequence>MIAFTCLVVIISIVRPYFESIMVRRIISEEKKVRYYKEQSFFYVLILLLYVVIMLYYALPVEKWGLQTVYLDTIQQKNMFPAWVEYLLLLIFLGFIVLSIMLQWMKDHGETVFMEQEMPTSIEATVPKTKRERKWWLTYSGTSSVVETLVYFPSLYIYIHDVLQIQNSWVLAVLIGLGYFMSQLAFQKDRLSLQTLVVGVGLGAMYIMSDSIAIIAFYYAFSFLVYDIYQQDRNIPMKAG</sequence>
<keyword evidence="1" id="KW-0812">Transmembrane</keyword>
<proteinExistence type="predicted"/>
<dbReference type="AlphaFoldDB" id="A0A0V8JQG9"/>
<feature type="transmembrane region" description="Helical" evidence="1">
    <location>
        <begin position="80"/>
        <end position="105"/>
    </location>
</feature>
<accession>A0A0V8JQG9</accession>
<feature type="transmembrane region" description="Helical" evidence="1">
    <location>
        <begin position="136"/>
        <end position="157"/>
    </location>
</feature>
<protein>
    <submittedName>
        <fullName evidence="2">Uncharacterized protein</fullName>
    </submittedName>
</protein>
<comment type="caution">
    <text evidence="2">The sequence shown here is derived from an EMBL/GenBank/DDBJ whole genome shotgun (WGS) entry which is preliminary data.</text>
</comment>
<dbReference type="GeneID" id="93682767"/>
<keyword evidence="1" id="KW-0472">Membrane</keyword>
<evidence type="ECO:0000313" key="3">
    <source>
        <dbReference type="Proteomes" id="UP000053681"/>
    </source>
</evidence>
<feature type="transmembrane region" description="Helical" evidence="1">
    <location>
        <begin position="40"/>
        <end position="59"/>
    </location>
</feature>
<gene>
    <name evidence="2" type="ORF">AS180_02980</name>
</gene>
<feature type="transmembrane region" description="Helical" evidence="1">
    <location>
        <begin position="169"/>
        <end position="186"/>
    </location>
</feature>
<dbReference type="RefSeq" id="WP_025910069.1">
    <property type="nucleotide sequence ID" value="NZ_KQ758629.1"/>
</dbReference>
<keyword evidence="3" id="KW-1185">Reference proteome</keyword>
<name>A0A0V8JQG9_9BACI</name>